<name>A0A6M3KYU7_9ZZZZ</name>
<accession>A0A6M3KYU7</accession>
<reference evidence="1" key="1">
    <citation type="submission" date="2020-03" db="EMBL/GenBank/DDBJ databases">
        <title>The deep terrestrial virosphere.</title>
        <authorList>
            <person name="Holmfeldt K."/>
            <person name="Nilsson E."/>
            <person name="Simone D."/>
            <person name="Lopez-Fernandez M."/>
            <person name="Wu X."/>
            <person name="de Brujin I."/>
            <person name="Lundin D."/>
            <person name="Andersson A."/>
            <person name="Bertilsson S."/>
            <person name="Dopson M."/>
        </authorList>
    </citation>
    <scope>NUCLEOTIDE SEQUENCE</scope>
    <source>
        <strain evidence="1">MM415B02097</strain>
    </source>
</reference>
<organism evidence="1">
    <name type="scientific">viral metagenome</name>
    <dbReference type="NCBI Taxonomy" id="1070528"/>
    <lineage>
        <taxon>unclassified sequences</taxon>
        <taxon>metagenomes</taxon>
        <taxon>organismal metagenomes</taxon>
    </lineage>
</organism>
<dbReference type="EMBL" id="MT142629">
    <property type="protein sequence ID" value="QJA86348.1"/>
    <property type="molecule type" value="Genomic_DNA"/>
</dbReference>
<proteinExistence type="predicted"/>
<protein>
    <submittedName>
        <fullName evidence="1">Uncharacterized protein</fullName>
    </submittedName>
</protein>
<sequence>MKNLKEQEILENFVRELVDEFPVGEKVVMKIYVFYRAYIERDN</sequence>
<gene>
    <name evidence="1" type="ORF">MM415B02097_0022</name>
</gene>
<dbReference type="AlphaFoldDB" id="A0A6M3KYU7"/>
<evidence type="ECO:0000313" key="1">
    <source>
        <dbReference type="EMBL" id="QJA86348.1"/>
    </source>
</evidence>